<reference evidence="2 3" key="1">
    <citation type="submission" date="2020-04" db="EMBL/GenBank/DDBJ databases">
        <authorList>
            <person name="Laetsch R D."/>
            <person name="Stevens L."/>
            <person name="Kumar S."/>
            <person name="Blaxter L. M."/>
        </authorList>
    </citation>
    <scope>NUCLEOTIDE SEQUENCE [LARGE SCALE GENOMIC DNA]</scope>
</reference>
<sequence>MPLAELEEADNEMSSSAAGAMRTPGGSDRHRRNAPIVRPPPSSREENNNEEMPRKLSQYEIVTEPWKMWRRAHRLRVP</sequence>
<gene>
    <name evidence="2" type="ORF">CBOVIS_LOCUS13088</name>
</gene>
<dbReference type="AlphaFoldDB" id="A0A8S1FE19"/>
<comment type="caution">
    <text evidence="2">The sequence shown here is derived from an EMBL/GenBank/DDBJ whole genome shotgun (WGS) entry which is preliminary data.</text>
</comment>
<organism evidence="2 3">
    <name type="scientific">Caenorhabditis bovis</name>
    <dbReference type="NCBI Taxonomy" id="2654633"/>
    <lineage>
        <taxon>Eukaryota</taxon>
        <taxon>Metazoa</taxon>
        <taxon>Ecdysozoa</taxon>
        <taxon>Nematoda</taxon>
        <taxon>Chromadorea</taxon>
        <taxon>Rhabditida</taxon>
        <taxon>Rhabditina</taxon>
        <taxon>Rhabditomorpha</taxon>
        <taxon>Rhabditoidea</taxon>
        <taxon>Rhabditidae</taxon>
        <taxon>Peloderinae</taxon>
        <taxon>Caenorhabditis</taxon>
    </lineage>
</organism>
<name>A0A8S1FE19_9PELO</name>
<feature type="compositionally biased region" description="Basic and acidic residues" evidence="1">
    <location>
        <begin position="43"/>
        <end position="54"/>
    </location>
</feature>
<feature type="region of interest" description="Disordered" evidence="1">
    <location>
        <begin position="1"/>
        <end position="56"/>
    </location>
</feature>
<evidence type="ECO:0000313" key="2">
    <source>
        <dbReference type="EMBL" id="CAB3411713.1"/>
    </source>
</evidence>
<feature type="compositionally biased region" description="Acidic residues" evidence="1">
    <location>
        <begin position="1"/>
        <end position="11"/>
    </location>
</feature>
<evidence type="ECO:0000313" key="3">
    <source>
        <dbReference type="Proteomes" id="UP000494206"/>
    </source>
</evidence>
<keyword evidence="3" id="KW-1185">Reference proteome</keyword>
<dbReference type="Proteomes" id="UP000494206">
    <property type="component" value="Unassembled WGS sequence"/>
</dbReference>
<evidence type="ECO:0000256" key="1">
    <source>
        <dbReference type="SAM" id="MobiDB-lite"/>
    </source>
</evidence>
<dbReference type="EMBL" id="CADEPM010000015">
    <property type="protein sequence ID" value="CAB3411713.1"/>
    <property type="molecule type" value="Genomic_DNA"/>
</dbReference>
<proteinExistence type="predicted"/>
<accession>A0A8S1FE19</accession>
<protein>
    <submittedName>
        <fullName evidence="2">Uncharacterized protein</fullName>
    </submittedName>
</protein>